<dbReference type="EMBL" id="BPVZ01000001">
    <property type="protein sequence ID" value="GKU86924.1"/>
    <property type="molecule type" value="Genomic_DNA"/>
</dbReference>
<comment type="caution">
    <text evidence="1">The sequence shown here is derived from an EMBL/GenBank/DDBJ whole genome shotgun (WGS) entry which is preliminary data.</text>
</comment>
<dbReference type="PANTHER" id="PTHR33702:SF5">
    <property type="entry name" value="OS01G0308600 PROTEIN"/>
    <property type="match status" value="1"/>
</dbReference>
<keyword evidence="2" id="KW-1185">Reference proteome</keyword>
<organism evidence="1 2">
    <name type="scientific">Rubroshorea leprosula</name>
    <dbReference type="NCBI Taxonomy" id="152421"/>
    <lineage>
        <taxon>Eukaryota</taxon>
        <taxon>Viridiplantae</taxon>
        <taxon>Streptophyta</taxon>
        <taxon>Embryophyta</taxon>
        <taxon>Tracheophyta</taxon>
        <taxon>Spermatophyta</taxon>
        <taxon>Magnoliopsida</taxon>
        <taxon>eudicotyledons</taxon>
        <taxon>Gunneridae</taxon>
        <taxon>Pentapetalae</taxon>
        <taxon>rosids</taxon>
        <taxon>malvids</taxon>
        <taxon>Malvales</taxon>
        <taxon>Dipterocarpaceae</taxon>
        <taxon>Rubroshorea</taxon>
    </lineage>
</organism>
<gene>
    <name evidence="1" type="ORF">SLEP1_g1388</name>
</gene>
<accession>A0AAV5HMR5</accession>
<reference evidence="1 2" key="1">
    <citation type="journal article" date="2021" name="Commun. Biol.">
        <title>The genome of Shorea leprosula (Dipterocarpaceae) highlights the ecological relevance of drought in aseasonal tropical rainforests.</title>
        <authorList>
            <person name="Ng K.K.S."/>
            <person name="Kobayashi M.J."/>
            <person name="Fawcett J.A."/>
            <person name="Hatakeyama M."/>
            <person name="Paape T."/>
            <person name="Ng C.H."/>
            <person name="Ang C.C."/>
            <person name="Tnah L.H."/>
            <person name="Lee C.T."/>
            <person name="Nishiyama T."/>
            <person name="Sese J."/>
            <person name="O'Brien M.J."/>
            <person name="Copetti D."/>
            <person name="Mohd Noor M.I."/>
            <person name="Ong R.C."/>
            <person name="Putra M."/>
            <person name="Sireger I.Z."/>
            <person name="Indrioko S."/>
            <person name="Kosugi Y."/>
            <person name="Izuno A."/>
            <person name="Isagi Y."/>
            <person name="Lee S.L."/>
            <person name="Shimizu K.K."/>
        </authorList>
    </citation>
    <scope>NUCLEOTIDE SEQUENCE [LARGE SCALE GENOMIC DNA]</scope>
    <source>
        <strain evidence="1">214</strain>
    </source>
</reference>
<protein>
    <submittedName>
        <fullName evidence="1">Uncharacterized protein</fullName>
    </submittedName>
</protein>
<dbReference type="Proteomes" id="UP001054252">
    <property type="component" value="Unassembled WGS sequence"/>
</dbReference>
<sequence>MEGVSTRLYKGLKRYWRRRSYVKLKGSRRMRRNEVELGSSLNGRRRFWRIRIKPKLRLRTPKKFFVWLRDAYVNMMLRLSNSWVMTAGSGYGGVISNGIATFGKQPMKEYDEKMIVEIYKSFVIGQLTPHDAAKLGSAAVPARTI</sequence>
<name>A0AAV5HMR5_9ROSI</name>
<proteinExistence type="predicted"/>
<evidence type="ECO:0000313" key="2">
    <source>
        <dbReference type="Proteomes" id="UP001054252"/>
    </source>
</evidence>
<dbReference type="PANTHER" id="PTHR33702">
    <property type="entry name" value="BNAA09G40010D PROTEIN"/>
    <property type="match status" value="1"/>
</dbReference>
<dbReference type="AlphaFoldDB" id="A0AAV5HMR5"/>
<evidence type="ECO:0000313" key="1">
    <source>
        <dbReference type="EMBL" id="GKU86924.1"/>
    </source>
</evidence>